<comment type="pathway">
    <text evidence="5">Purine metabolism; AMP biosynthesis via salvage pathway; AMP from ADP: step 1/1.</text>
</comment>
<comment type="domain">
    <text evidence="5">Consists of three domains, a large central CORE domain and two small peripheral domains, NMPbind and LID, which undergo movements during catalysis. The LID domain closes over the site of phosphoryl transfer upon ATP binding. Assembling and dissambling the active center during each catalytic cycle provides an effective means to prevent ATP hydrolysis.</text>
</comment>
<dbReference type="RefSeq" id="WP_184923269.1">
    <property type="nucleotide sequence ID" value="NZ_JACHJR010000001.1"/>
</dbReference>
<feature type="binding site" evidence="5">
    <location>
        <position position="121"/>
    </location>
    <ligand>
        <name>ATP</name>
        <dbReference type="ChEBI" id="CHEBI:30616"/>
    </ligand>
</feature>
<evidence type="ECO:0000256" key="1">
    <source>
        <dbReference type="ARBA" id="ARBA00022679"/>
    </source>
</evidence>
<feature type="binding site" evidence="5">
    <location>
        <position position="91"/>
    </location>
    <ligand>
        <name>AMP</name>
        <dbReference type="ChEBI" id="CHEBI:456215"/>
    </ligand>
</feature>
<feature type="region of interest" description="NMP" evidence="5">
    <location>
        <begin position="30"/>
        <end position="59"/>
    </location>
</feature>
<comment type="similarity">
    <text evidence="5 6">Belongs to the adenylate kinase family.</text>
</comment>
<keyword evidence="3 5" id="KW-0547">Nucleotide-binding</keyword>
<proteinExistence type="inferred from homology"/>
<keyword evidence="4 5" id="KW-0418">Kinase</keyword>
<dbReference type="EMBL" id="JACHJR010000001">
    <property type="protein sequence ID" value="MBB4951369.1"/>
    <property type="molecule type" value="Genomic_DNA"/>
</dbReference>
<evidence type="ECO:0000256" key="7">
    <source>
        <dbReference type="RuleBase" id="RU003331"/>
    </source>
</evidence>
<dbReference type="Gene3D" id="3.40.50.300">
    <property type="entry name" value="P-loop containing nucleotide triphosphate hydrolases"/>
    <property type="match status" value="1"/>
</dbReference>
<evidence type="ECO:0000256" key="6">
    <source>
        <dbReference type="RuleBase" id="RU003330"/>
    </source>
</evidence>
<dbReference type="GO" id="GO:0004017">
    <property type="term" value="F:AMP kinase activity"/>
    <property type="evidence" value="ECO:0007669"/>
    <property type="project" value="UniProtKB-UniRule"/>
</dbReference>
<comment type="function">
    <text evidence="5">Catalyzes the reversible transfer of the terminal phosphate group between ATP and AMP. Plays an important role in cellular energy homeostasis and in adenine nucleotide metabolism.</text>
</comment>
<keyword evidence="1 5" id="KW-0808">Transferase</keyword>
<keyword evidence="5 7" id="KW-0067">ATP-binding</keyword>
<keyword evidence="9" id="KW-1185">Reference proteome</keyword>
<dbReference type="UniPathway" id="UPA00588">
    <property type="reaction ID" value="UER00649"/>
</dbReference>
<comment type="catalytic activity">
    <reaction evidence="5 7">
        <text>AMP + ATP = 2 ADP</text>
        <dbReference type="Rhea" id="RHEA:12973"/>
        <dbReference type="ChEBI" id="CHEBI:30616"/>
        <dbReference type="ChEBI" id="CHEBI:456215"/>
        <dbReference type="ChEBI" id="CHEBI:456216"/>
        <dbReference type="EC" id="2.7.4.3"/>
    </reaction>
</comment>
<dbReference type="PANTHER" id="PTHR23359">
    <property type="entry name" value="NUCLEOTIDE KINASE"/>
    <property type="match status" value="1"/>
</dbReference>
<dbReference type="GO" id="GO:0044209">
    <property type="term" value="P:AMP salvage"/>
    <property type="evidence" value="ECO:0007669"/>
    <property type="project" value="UniProtKB-UniRule"/>
</dbReference>
<reference evidence="8 9" key="1">
    <citation type="submission" date="2020-08" db="EMBL/GenBank/DDBJ databases">
        <title>Sequencing the genomes of 1000 actinobacteria strains.</title>
        <authorList>
            <person name="Klenk H.-P."/>
        </authorList>
    </citation>
    <scope>NUCLEOTIDE SEQUENCE [LARGE SCALE GENOMIC DNA]</scope>
    <source>
        <strain evidence="8 9">DSM 44786</strain>
    </source>
</reference>
<dbReference type="CDD" id="cd01428">
    <property type="entry name" value="ADK"/>
    <property type="match status" value="1"/>
</dbReference>
<comment type="caution">
    <text evidence="8">The sequence shown here is derived from an EMBL/GenBank/DDBJ whole genome shotgun (WGS) entry which is preliminary data.</text>
</comment>
<evidence type="ECO:0000256" key="5">
    <source>
        <dbReference type="HAMAP-Rule" id="MF_00235"/>
    </source>
</evidence>
<feature type="binding site" evidence="5">
    <location>
        <position position="36"/>
    </location>
    <ligand>
        <name>AMP</name>
        <dbReference type="ChEBI" id="CHEBI:456215"/>
    </ligand>
</feature>
<dbReference type="HAMAP" id="MF_00235">
    <property type="entry name" value="Adenylate_kinase_Adk"/>
    <property type="match status" value="1"/>
</dbReference>
<evidence type="ECO:0000313" key="8">
    <source>
        <dbReference type="EMBL" id="MBB4951369.1"/>
    </source>
</evidence>
<sequence length="189" mass="20745">MRVVLFQSPVFTRESPAASLAEALAVPEIHLGDLMRAHLSQGTELGIRAAEIINSGNLFPDEMITAVIRDHLHRSARADFLLVGHPHSAAQALALDELLRELGTPLDSVLYLKLPERDVERHVHLLASRQGAANEIGVRLRFESHEAMMVPIAQHYAGQGLLITVDAVGTPDEISRRALTALRERAPRP</sequence>
<gene>
    <name evidence="5" type="primary">adk</name>
    <name evidence="8" type="ORF">F4556_006904</name>
</gene>
<feature type="binding site" evidence="5">
    <location>
        <position position="169"/>
    </location>
    <ligand>
        <name>ATP</name>
        <dbReference type="ChEBI" id="CHEBI:30616"/>
    </ligand>
</feature>
<accession>A0A7W7SJ07</accession>
<evidence type="ECO:0000256" key="2">
    <source>
        <dbReference type="ARBA" id="ARBA00022727"/>
    </source>
</evidence>
<evidence type="ECO:0000256" key="4">
    <source>
        <dbReference type="ARBA" id="ARBA00022777"/>
    </source>
</evidence>
<evidence type="ECO:0000256" key="3">
    <source>
        <dbReference type="ARBA" id="ARBA00022741"/>
    </source>
</evidence>
<dbReference type="GO" id="GO:0005524">
    <property type="term" value="F:ATP binding"/>
    <property type="evidence" value="ECO:0007669"/>
    <property type="project" value="UniProtKB-UniRule"/>
</dbReference>
<feature type="binding site" evidence="5">
    <location>
        <position position="141"/>
    </location>
    <ligand>
        <name>AMP</name>
        <dbReference type="ChEBI" id="CHEBI:456215"/>
    </ligand>
</feature>
<dbReference type="AlphaFoldDB" id="A0A7W7SJ07"/>
<dbReference type="Pfam" id="PF00406">
    <property type="entry name" value="ADK"/>
    <property type="match status" value="1"/>
</dbReference>
<protein>
    <recommendedName>
        <fullName evidence="5 7">Adenylate kinase</fullName>
        <shortName evidence="5">AK</shortName>
        <ecNumber evidence="5 7">2.7.4.3</ecNumber>
    </recommendedName>
    <alternativeName>
        <fullName evidence="5">ATP-AMP transphosphorylase</fullName>
    </alternativeName>
    <alternativeName>
        <fullName evidence="5">ATP:AMP phosphotransferase</fullName>
    </alternativeName>
    <alternativeName>
        <fullName evidence="5">Adenylate monophosphate kinase</fullName>
    </alternativeName>
</protein>
<keyword evidence="5" id="KW-0963">Cytoplasm</keyword>
<dbReference type="InterPro" id="IPR000850">
    <property type="entry name" value="Adenylat/UMP-CMP_kin"/>
</dbReference>
<evidence type="ECO:0000313" key="9">
    <source>
        <dbReference type="Proteomes" id="UP000573327"/>
    </source>
</evidence>
<comment type="caution">
    <text evidence="5">Lacks conserved residue(s) required for the propagation of feature annotation.</text>
</comment>
<comment type="subunit">
    <text evidence="5 7">Monomer.</text>
</comment>
<dbReference type="GO" id="GO:0005737">
    <property type="term" value="C:cytoplasm"/>
    <property type="evidence" value="ECO:0007669"/>
    <property type="project" value="UniProtKB-SubCell"/>
</dbReference>
<dbReference type="Proteomes" id="UP000573327">
    <property type="component" value="Unassembled WGS sequence"/>
</dbReference>
<comment type="subcellular location">
    <subcellularLocation>
        <location evidence="5 7">Cytoplasm</location>
    </subcellularLocation>
</comment>
<organism evidence="8 9">
    <name type="scientific">Kitasatospora gansuensis</name>
    <dbReference type="NCBI Taxonomy" id="258050"/>
    <lineage>
        <taxon>Bacteria</taxon>
        <taxon>Bacillati</taxon>
        <taxon>Actinomycetota</taxon>
        <taxon>Actinomycetes</taxon>
        <taxon>Kitasatosporales</taxon>
        <taxon>Streptomycetaceae</taxon>
        <taxon>Kitasatospora</taxon>
    </lineage>
</organism>
<dbReference type="PRINTS" id="PR00094">
    <property type="entry name" value="ADENYLTKNASE"/>
</dbReference>
<name>A0A7W7SJ07_9ACTN</name>
<keyword evidence="2 5" id="KW-0545">Nucleotide biosynthesis</keyword>
<dbReference type="InterPro" id="IPR027417">
    <property type="entry name" value="P-loop_NTPase"/>
</dbReference>
<dbReference type="EC" id="2.7.4.3" evidence="5 7"/>
<dbReference type="SUPFAM" id="SSF52540">
    <property type="entry name" value="P-loop containing nucleoside triphosphate hydrolases"/>
    <property type="match status" value="1"/>
</dbReference>